<comment type="catalytic activity">
    <reaction evidence="11 13">
        <text>L-threonyl-[protein] + ATP = O-phospho-L-threonyl-[protein] + ADP + H(+)</text>
        <dbReference type="Rhea" id="RHEA:46608"/>
        <dbReference type="Rhea" id="RHEA-COMP:11060"/>
        <dbReference type="Rhea" id="RHEA-COMP:11605"/>
        <dbReference type="ChEBI" id="CHEBI:15378"/>
        <dbReference type="ChEBI" id="CHEBI:30013"/>
        <dbReference type="ChEBI" id="CHEBI:30616"/>
        <dbReference type="ChEBI" id="CHEBI:61977"/>
        <dbReference type="ChEBI" id="CHEBI:456216"/>
        <dbReference type="EC" id="2.7.11.1"/>
    </reaction>
</comment>
<evidence type="ECO:0000256" key="10">
    <source>
        <dbReference type="ARBA" id="ARBA00023180"/>
    </source>
</evidence>
<dbReference type="Gene3D" id="1.10.510.10">
    <property type="entry name" value="Transferase(Phosphotransferase) domain 1"/>
    <property type="match status" value="1"/>
</dbReference>
<keyword evidence="3 13" id="KW-0723">Serine/threonine-protein kinase</keyword>
<evidence type="ECO:0000313" key="19">
    <source>
        <dbReference type="EMBL" id="GKV10173.1"/>
    </source>
</evidence>
<dbReference type="GO" id="GO:0004674">
    <property type="term" value="F:protein serine/threonine kinase activity"/>
    <property type="evidence" value="ECO:0007669"/>
    <property type="project" value="UniProtKB-KW"/>
</dbReference>
<feature type="signal peptide" evidence="15">
    <location>
        <begin position="1"/>
        <end position="23"/>
    </location>
</feature>
<dbReference type="Gene3D" id="2.90.10.10">
    <property type="entry name" value="Bulb-type lectin domain"/>
    <property type="match status" value="1"/>
</dbReference>
<dbReference type="PROSITE" id="PS50948">
    <property type="entry name" value="PAN"/>
    <property type="match status" value="1"/>
</dbReference>
<dbReference type="Pfam" id="PF11883">
    <property type="entry name" value="DUF3403"/>
    <property type="match status" value="1"/>
</dbReference>
<evidence type="ECO:0000256" key="14">
    <source>
        <dbReference type="SAM" id="Phobius"/>
    </source>
</evidence>
<feature type="chain" id="PRO_5043932715" description="Receptor-like serine/threonine-protein kinase" evidence="15">
    <location>
        <begin position="24"/>
        <end position="806"/>
    </location>
</feature>
<evidence type="ECO:0000256" key="12">
    <source>
        <dbReference type="ARBA" id="ARBA00048679"/>
    </source>
</evidence>
<dbReference type="SUPFAM" id="SSF56112">
    <property type="entry name" value="Protein kinase-like (PK-like)"/>
    <property type="match status" value="1"/>
</dbReference>
<dbReference type="PROSITE" id="PS50011">
    <property type="entry name" value="PROTEIN_KINASE_DOM"/>
    <property type="match status" value="1"/>
</dbReference>
<evidence type="ECO:0000256" key="8">
    <source>
        <dbReference type="ARBA" id="ARBA00022840"/>
    </source>
</evidence>
<keyword evidence="4 13" id="KW-0808">Transferase</keyword>
<dbReference type="InterPro" id="IPR001245">
    <property type="entry name" value="Ser-Thr/Tyr_kinase_cat_dom"/>
</dbReference>
<feature type="domain" description="Apple" evidence="18">
    <location>
        <begin position="318"/>
        <end position="400"/>
    </location>
</feature>
<keyword evidence="10" id="KW-0325">Glycoprotein</keyword>
<evidence type="ECO:0000259" key="18">
    <source>
        <dbReference type="PROSITE" id="PS50948"/>
    </source>
</evidence>
<dbReference type="SUPFAM" id="SSF51110">
    <property type="entry name" value="alpha-D-mannose-specific plant lectins"/>
    <property type="match status" value="1"/>
</dbReference>
<dbReference type="SMART" id="SM00108">
    <property type="entry name" value="B_lectin"/>
    <property type="match status" value="1"/>
</dbReference>
<dbReference type="Pfam" id="PF01453">
    <property type="entry name" value="B_lectin"/>
    <property type="match status" value="1"/>
</dbReference>
<keyword evidence="6 13" id="KW-0547">Nucleotide-binding</keyword>
<gene>
    <name evidence="19" type="ORF">SLEP1_g21577</name>
</gene>
<dbReference type="EMBL" id="BPVZ01000031">
    <property type="protein sequence ID" value="GKV10173.1"/>
    <property type="molecule type" value="Genomic_DNA"/>
</dbReference>
<name>A0AAV5JFN9_9ROSI</name>
<evidence type="ECO:0000256" key="9">
    <source>
        <dbReference type="ARBA" id="ARBA00023157"/>
    </source>
</evidence>
<accession>A0AAV5JFN9</accession>
<dbReference type="FunFam" id="3.30.200.20:FF:000195">
    <property type="entry name" value="G-type lectin S-receptor-like serine/threonine-protein kinase"/>
    <property type="match status" value="1"/>
</dbReference>
<dbReference type="InterPro" id="IPR000719">
    <property type="entry name" value="Prot_kinase_dom"/>
</dbReference>
<dbReference type="EC" id="2.7.11.1" evidence="13"/>
<protein>
    <recommendedName>
        <fullName evidence="13">Receptor-like serine/threonine-protein kinase</fullName>
        <ecNumber evidence="13">2.7.11.1</ecNumber>
    </recommendedName>
</protein>
<keyword evidence="5 15" id="KW-0732">Signal</keyword>
<keyword evidence="9" id="KW-1015">Disulfide bond</keyword>
<feature type="domain" description="Bulb-type lectin" evidence="17">
    <location>
        <begin position="24"/>
        <end position="154"/>
    </location>
</feature>
<dbReference type="InterPro" id="IPR008271">
    <property type="entry name" value="Ser/Thr_kinase_AS"/>
</dbReference>
<evidence type="ECO:0000256" key="15">
    <source>
        <dbReference type="SAM" id="SignalP"/>
    </source>
</evidence>
<keyword evidence="20" id="KW-1185">Reference proteome</keyword>
<dbReference type="CDD" id="cd01098">
    <property type="entry name" value="PAN_AP_plant"/>
    <property type="match status" value="1"/>
</dbReference>
<evidence type="ECO:0000313" key="20">
    <source>
        <dbReference type="Proteomes" id="UP001054252"/>
    </source>
</evidence>
<dbReference type="InterPro" id="IPR024171">
    <property type="entry name" value="SRK-like_kinase"/>
</dbReference>
<dbReference type="PROSITE" id="PS50927">
    <property type="entry name" value="BULB_LECTIN"/>
    <property type="match status" value="1"/>
</dbReference>
<comment type="subcellular location">
    <subcellularLocation>
        <location evidence="1">Cell membrane</location>
        <topology evidence="1">Single-pass type I membrane protein</topology>
    </subcellularLocation>
</comment>
<reference evidence="19 20" key="1">
    <citation type="journal article" date="2021" name="Commun. Biol.">
        <title>The genome of Shorea leprosula (Dipterocarpaceae) highlights the ecological relevance of drought in aseasonal tropical rainforests.</title>
        <authorList>
            <person name="Ng K.K.S."/>
            <person name="Kobayashi M.J."/>
            <person name="Fawcett J.A."/>
            <person name="Hatakeyama M."/>
            <person name="Paape T."/>
            <person name="Ng C.H."/>
            <person name="Ang C.C."/>
            <person name="Tnah L.H."/>
            <person name="Lee C.T."/>
            <person name="Nishiyama T."/>
            <person name="Sese J."/>
            <person name="O'Brien M.J."/>
            <person name="Copetti D."/>
            <person name="Mohd Noor M.I."/>
            <person name="Ong R.C."/>
            <person name="Putra M."/>
            <person name="Sireger I.Z."/>
            <person name="Indrioko S."/>
            <person name="Kosugi Y."/>
            <person name="Izuno A."/>
            <person name="Isagi Y."/>
            <person name="Lee S.L."/>
            <person name="Shimizu K.K."/>
        </authorList>
    </citation>
    <scope>NUCLEOTIDE SEQUENCE [LARGE SCALE GENOMIC DNA]</scope>
    <source>
        <strain evidence="19">214</strain>
    </source>
</reference>
<keyword evidence="8 13" id="KW-0067">ATP-binding</keyword>
<dbReference type="PIRSF" id="PIRSF000641">
    <property type="entry name" value="SRK"/>
    <property type="match status" value="1"/>
</dbReference>
<feature type="transmembrane region" description="Helical" evidence="14">
    <location>
        <begin position="404"/>
        <end position="429"/>
    </location>
</feature>
<comment type="caution">
    <text evidence="19">The sequence shown here is derived from an EMBL/GenBank/DDBJ whole genome shotgun (WGS) entry which is preliminary data.</text>
</comment>
<evidence type="ECO:0000256" key="3">
    <source>
        <dbReference type="ARBA" id="ARBA00022527"/>
    </source>
</evidence>
<dbReference type="InterPro" id="IPR036426">
    <property type="entry name" value="Bulb-type_lectin_dom_sf"/>
</dbReference>
<comment type="catalytic activity">
    <reaction evidence="12 13">
        <text>L-seryl-[protein] + ATP = O-phospho-L-seryl-[protein] + ADP + H(+)</text>
        <dbReference type="Rhea" id="RHEA:17989"/>
        <dbReference type="Rhea" id="RHEA-COMP:9863"/>
        <dbReference type="Rhea" id="RHEA-COMP:11604"/>
        <dbReference type="ChEBI" id="CHEBI:15378"/>
        <dbReference type="ChEBI" id="CHEBI:29999"/>
        <dbReference type="ChEBI" id="CHEBI:30616"/>
        <dbReference type="ChEBI" id="CHEBI:83421"/>
        <dbReference type="ChEBI" id="CHEBI:456216"/>
        <dbReference type="EC" id="2.7.11.1"/>
    </reaction>
</comment>
<evidence type="ECO:0000256" key="4">
    <source>
        <dbReference type="ARBA" id="ARBA00022679"/>
    </source>
</evidence>
<dbReference type="Pfam" id="PF08276">
    <property type="entry name" value="PAN_2"/>
    <property type="match status" value="1"/>
</dbReference>
<dbReference type="GO" id="GO:0005524">
    <property type="term" value="F:ATP binding"/>
    <property type="evidence" value="ECO:0007669"/>
    <property type="project" value="UniProtKB-KW"/>
</dbReference>
<dbReference type="GO" id="GO:0005886">
    <property type="term" value="C:plasma membrane"/>
    <property type="evidence" value="ECO:0007669"/>
    <property type="project" value="UniProtKB-SubCell"/>
</dbReference>
<evidence type="ECO:0000256" key="6">
    <source>
        <dbReference type="ARBA" id="ARBA00022741"/>
    </source>
</evidence>
<keyword evidence="7 13" id="KW-0418">Kinase</keyword>
<evidence type="ECO:0000259" key="17">
    <source>
        <dbReference type="PROSITE" id="PS50927"/>
    </source>
</evidence>
<dbReference type="Pfam" id="PF07714">
    <property type="entry name" value="PK_Tyr_Ser-Thr"/>
    <property type="match status" value="1"/>
</dbReference>
<organism evidence="19 20">
    <name type="scientific">Rubroshorea leprosula</name>
    <dbReference type="NCBI Taxonomy" id="152421"/>
    <lineage>
        <taxon>Eukaryota</taxon>
        <taxon>Viridiplantae</taxon>
        <taxon>Streptophyta</taxon>
        <taxon>Embryophyta</taxon>
        <taxon>Tracheophyta</taxon>
        <taxon>Spermatophyta</taxon>
        <taxon>Magnoliopsida</taxon>
        <taxon>eudicotyledons</taxon>
        <taxon>Gunneridae</taxon>
        <taxon>Pentapetalae</taxon>
        <taxon>rosids</taxon>
        <taxon>malvids</taxon>
        <taxon>Malvales</taxon>
        <taxon>Dipterocarpaceae</taxon>
        <taxon>Rubroshorea</taxon>
    </lineage>
</organism>
<dbReference type="InterPro" id="IPR001480">
    <property type="entry name" value="Bulb-type_lectin_dom"/>
</dbReference>
<dbReference type="InterPro" id="IPR011009">
    <property type="entry name" value="Kinase-like_dom_sf"/>
</dbReference>
<dbReference type="InterPro" id="IPR003609">
    <property type="entry name" value="Pan_app"/>
</dbReference>
<proteinExistence type="inferred from homology"/>
<dbReference type="PANTHER" id="PTHR27002">
    <property type="entry name" value="RECEPTOR-LIKE SERINE/THREONINE-PROTEIN KINASE SD1-8"/>
    <property type="match status" value="1"/>
</dbReference>
<evidence type="ECO:0000259" key="16">
    <source>
        <dbReference type="PROSITE" id="PS50011"/>
    </source>
</evidence>
<dbReference type="Gene3D" id="3.30.200.20">
    <property type="entry name" value="Phosphorylase Kinase, domain 1"/>
    <property type="match status" value="1"/>
</dbReference>
<feature type="domain" description="Protein kinase" evidence="16">
    <location>
        <begin position="487"/>
        <end position="763"/>
    </location>
</feature>
<dbReference type="SMART" id="SM00220">
    <property type="entry name" value="S_TKc"/>
    <property type="match status" value="1"/>
</dbReference>
<dbReference type="InterPro" id="IPR021820">
    <property type="entry name" value="S-locus_recpt_kinase_C"/>
</dbReference>
<keyword evidence="14" id="KW-0812">Transmembrane</keyword>
<keyword evidence="14" id="KW-1133">Transmembrane helix</keyword>
<dbReference type="FunFam" id="1.10.510.10:FF:000060">
    <property type="entry name" value="G-type lectin S-receptor-like serine/threonine-protein kinase"/>
    <property type="match status" value="1"/>
</dbReference>
<dbReference type="CDD" id="cd14066">
    <property type="entry name" value="STKc_IRAK"/>
    <property type="match status" value="1"/>
</dbReference>
<sequence>MDGRGRSLVLLCLSCLLIPACSTTDTLEQGKPLRYGELLKSSNDLFRLGFFRFYKASDKSFLGIWYNDYSSNYEVDVVQEPVWIANRNNPIFNGSGILSVNHNGCLQILSGEKEIFALYSTGASIQVQARATLKDDGNFVLRQLNSDGSEAVLWKSFDYPTDTLLPGMKLGFNSKTGFNWTLTSMRSSYSPASGSFTLGVDPNGTKQLVIWRRDDVYWRSGPWQNGSSDFAYLTPRQESAYSFNFTQNENETYFTFSTTPALVFFPSMQLESRDSYAVLQIPTVGYRRDLVSCTYPYSSSITGEPNSAGCVKQKLPECRGTMLDHEYIYPDYGSMSSAGFRFSDTENLTLEDCKVKCLLNCSCFAYATTNVDGTGCEVWTSRAFFRETNSGRAIYILPSKGNKWWLWLTIVVGGMMILPTLFSVCYIIWKKCTSNGDENINQRTLIKELEGSDAPSISFGKPKGHKKDRNELHVFSFESIVSSTNYFSSANKLGEGGFGPVYKGILFDGREVAIKRLSRSSGQGVAEFKNEALLIAKLQHTNLVRLLGFCIQGEEKILIYEYMPNKSLDSFLFDHAKKKVLNWKIRLNIIEGIAQGLLYLHKYSRLRVIHRDLKASNILLDSEMNPKISDFGMARIFGLNESEVNTNRVVGTYGYMSPEYAFHGLVSIKTDVFSFGVLLLELVSGMKNTGRYHSEHPLNLLGYTWQLWNEDRAWEVMDPTLDGFCPRCQILRCIHIGLLCVQDQAIDRPTMSDVVSMLSNETMPLPQPKQPAFFITTLVQEQAGGPEIKSENCSINQVSISVMEAR</sequence>
<comment type="similarity">
    <text evidence="13">Belongs to the protein kinase superfamily. Ser/Thr protein kinase family.</text>
</comment>
<keyword evidence="14" id="KW-0472">Membrane</keyword>
<dbReference type="PANTHER" id="PTHR27002:SF926">
    <property type="entry name" value="OS07G0535800 PROTEIN"/>
    <property type="match status" value="1"/>
</dbReference>
<evidence type="ECO:0000256" key="1">
    <source>
        <dbReference type="ARBA" id="ARBA00004251"/>
    </source>
</evidence>
<evidence type="ECO:0000256" key="13">
    <source>
        <dbReference type="PIRNR" id="PIRNR000641"/>
    </source>
</evidence>
<evidence type="ECO:0000256" key="7">
    <source>
        <dbReference type="ARBA" id="ARBA00022777"/>
    </source>
</evidence>
<evidence type="ECO:0000256" key="5">
    <source>
        <dbReference type="ARBA" id="ARBA00022729"/>
    </source>
</evidence>
<dbReference type="Proteomes" id="UP001054252">
    <property type="component" value="Unassembled WGS sequence"/>
</dbReference>
<keyword evidence="2" id="KW-1003">Cell membrane</keyword>
<evidence type="ECO:0000256" key="11">
    <source>
        <dbReference type="ARBA" id="ARBA00047899"/>
    </source>
</evidence>
<dbReference type="AlphaFoldDB" id="A0AAV5JFN9"/>
<dbReference type="PROSITE" id="PS00108">
    <property type="entry name" value="PROTEIN_KINASE_ST"/>
    <property type="match status" value="1"/>
</dbReference>
<evidence type="ECO:0000256" key="2">
    <source>
        <dbReference type="ARBA" id="ARBA00022475"/>
    </source>
</evidence>